<gene>
    <name evidence="18" type="ORF">METZ01_LOCUS111648</name>
</gene>
<dbReference type="Pfam" id="PF00317">
    <property type="entry name" value="Ribonuc_red_lgN"/>
    <property type="match status" value="1"/>
</dbReference>
<keyword evidence="8" id="KW-0560">Oxidoreductase</keyword>
<dbReference type="InterPro" id="IPR013509">
    <property type="entry name" value="RNR_lsu_N"/>
</dbReference>
<organism evidence="18">
    <name type="scientific">marine metagenome</name>
    <dbReference type="NCBI Taxonomy" id="408172"/>
    <lineage>
        <taxon>unclassified sequences</taxon>
        <taxon>metagenomes</taxon>
        <taxon>ecological metagenomes</taxon>
    </lineage>
</organism>
<dbReference type="NCBIfam" id="TIGR02504">
    <property type="entry name" value="NrdJ_Z"/>
    <property type="match status" value="1"/>
</dbReference>
<evidence type="ECO:0000259" key="15">
    <source>
        <dbReference type="Pfam" id="PF00317"/>
    </source>
</evidence>
<dbReference type="Pfam" id="PF12637">
    <property type="entry name" value="TSCPD"/>
    <property type="match status" value="1"/>
</dbReference>
<evidence type="ECO:0000256" key="9">
    <source>
        <dbReference type="ARBA" id="ARBA00023157"/>
    </source>
</evidence>
<comment type="similarity">
    <text evidence="2">Belongs to the ribonucleoside diphosphate reductase class-2 family.</text>
</comment>
<evidence type="ECO:0000256" key="11">
    <source>
        <dbReference type="ARBA" id="ARBA00025437"/>
    </source>
</evidence>
<dbReference type="EC" id="1.17.4.1" evidence="3"/>
<evidence type="ECO:0000256" key="2">
    <source>
        <dbReference type="ARBA" id="ARBA00007405"/>
    </source>
</evidence>
<feature type="domain" description="Ribonucleotide reductase large subunit C-terminal" evidence="16">
    <location>
        <begin position="462"/>
        <end position="618"/>
    </location>
</feature>
<evidence type="ECO:0000313" key="18">
    <source>
        <dbReference type="EMBL" id="SVA58794.1"/>
    </source>
</evidence>
<dbReference type="PANTHER" id="PTHR43371:SF1">
    <property type="entry name" value="RIBONUCLEOSIDE-DIPHOSPHATE REDUCTASE"/>
    <property type="match status" value="1"/>
</dbReference>
<evidence type="ECO:0000256" key="1">
    <source>
        <dbReference type="ARBA" id="ARBA00001922"/>
    </source>
</evidence>
<dbReference type="GO" id="GO:0005524">
    <property type="term" value="F:ATP binding"/>
    <property type="evidence" value="ECO:0007669"/>
    <property type="project" value="InterPro"/>
</dbReference>
<comment type="catalytic activity">
    <reaction evidence="13">
        <text>a 2'-deoxyribonucleoside 5'-diphosphate + [thioredoxin]-disulfide + H2O = a ribonucleoside 5'-diphosphate + [thioredoxin]-dithiol</text>
        <dbReference type="Rhea" id="RHEA:23252"/>
        <dbReference type="Rhea" id="RHEA-COMP:10698"/>
        <dbReference type="Rhea" id="RHEA-COMP:10700"/>
        <dbReference type="ChEBI" id="CHEBI:15377"/>
        <dbReference type="ChEBI" id="CHEBI:29950"/>
        <dbReference type="ChEBI" id="CHEBI:50058"/>
        <dbReference type="ChEBI" id="CHEBI:57930"/>
        <dbReference type="ChEBI" id="CHEBI:73316"/>
        <dbReference type="EC" id="1.17.4.1"/>
    </reaction>
</comment>
<feature type="compositionally biased region" description="Low complexity" evidence="14">
    <location>
        <begin position="759"/>
        <end position="769"/>
    </location>
</feature>
<dbReference type="AlphaFoldDB" id="A0A381X216"/>
<dbReference type="InterPro" id="IPR013344">
    <property type="entry name" value="RNR_NrdJ/NrdZ"/>
</dbReference>
<evidence type="ECO:0000256" key="6">
    <source>
        <dbReference type="ARBA" id="ARBA00022634"/>
    </source>
</evidence>
<dbReference type="Gene3D" id="3.20.70.20">
    <property type="match status" value="1"/>
</dbReference>
<feature type="region of interest" description="Disordered" evidence="14">
    <location>
        <begin position="759"/>
        <end position="790"/>
    </location>
</feature>
<keyword evidence="7" id="KW-0547">Nucleotide-binding</keyword>
<dbReference type="SUPFAM" id="SSF48168">
    <property type="entry name" value="R1 subunit of ribonucleotide reductase, N-terminal domain"/>
    <property type="match status" value="1"/>
</dbReference>
<dbReference type="InterPro" id="IPR008926">
    <property type="entry name" value="RNR_R1-su_N"/>
</dbReference>
<dbReference type="GO" id="GO:0009263">
    <property type="term" value="P:deoxyribonucleotide biosynthetic process"/>
    <property type="evidence" value="ECO:0007669"/>
    <property type="project" value="InterPro"/>
</dbReference>
<reference evidence="18" key="1">
    <citation type="submission" date="2018-05" db="EMBL/GenBank/DDBJ databases">
        <authorList>
            <person name="Lanie J.A."/>
            <person name="Ng W.-L."/>
            <person name="Kazmierczak K.M."/>
            <person name="Andrzejewski T.M."/>
            <person name="Davidsen T.M."/>
            <person name="Wayne K.J."/>
            <person name="Tettelin H."/>
            <person name="Glass J.I."/>
            <person name="Rusch D."/>
            <person name="Podicherti R."/>
            <person name="Tsui H.-C.T."/>
            <person name="Winkler M.E."/>
        </authorList>
    </citation>
    <scope>NUCLEOTIDE SEQUENCE</scope>
</reference>
<evidence type="ECO:0000256" key="3">
    <source>
        <dbReference type="ARBA" id="ARBA00012274"/>
    </source>
</evidence>
<evidence type="ECO:0000259" key="16">
    <source>
        <dbReference type="Pfam" id="PF02867"/>
    </source>
</evidence>
<comment type="function">
    <text evidence="11">Catalyzes the reduction of ribonucleotides to deoxyribonucleotides. May function to provide a pool of deoxyribonucleotide precursors for DNA repair during oxygen limitation and/or for immediate growth after restoration of oxygen.</text>
</comment>
<dbReference type="PRINTS" id="PR01183">
    <property type="entry name" value="RIBORDTASEM1"/>
</dbReference>
<feature type="domain" description="TSCPD" evidence="17">
    <location>
        <begin position="650"/>
        <end position="752"/>
    </location>
</feature>
<dbReference type="InterPro" id="IPR024434">
    <property type="entry name" value="TSCPD_dom"/>
</dbReference>
<evidence type="ECO:0000256" key="12">
    <source>
        <dbReference type="ARBA" id="ARBA00033050"/>
    </source>
</evidence>
<evidence type="ECO:0000256" key="5">
    <source>
        <dbReference type="ARBA" id="ARBA00022628"/>
    </source>
</evidence>
<feature type="domain" description="Ribonucleotide reductase large subunit C-terminal" evidence="16">
    <location>
        <begin position="136"/>
        <end position="455"/>
    </location>
</feature>
<evidence type="ECO:0000256" key="7">
    <source>
        <dbReference type="ARBA" id="ARBA00022741"/>
    </source>
</evidence>
<proteinExistence type="inferred from homology"/>
<keyword evidence="10" id="KW-0170">Cobalt</keyword>
<dbReference type="GO" id="GO:0004748">
    <property type="term" value="F:ribonucleoside-diphosphate reductase activity, thioredoxin disulfide as acceptor"/>
    <property type="evidence" value="ECO:0007669"/>
    <property type="project" value="UniProtKB-EC"/>
</dbReference>
<evidence type="ECO:0000256" key="10">
    <source>
        <dbReference type="ARBA" id="ARBA00023285"/>
    </source>
</evidence>
<keyword evidence="5" id="KW-0846">Cobalamin</keyword>
<dbReference type="EMBL" id="UINC01013641">
    <property type="protein sequence ID" value="SVA58794.1"/>
    <property type="molecule type" value="Genomic_DNA"/>
</dbReference>
<protein>
    <recommendedName>
        <fullName evidence="4">Vitamin B12-dependent ribonucleotide reductase</fullName>
        <ecNumber evidence="3">1.17.4.1</ecNumber>
    </recommendedName>
    <alternativeName>
        <fullName evidence="12">Ribonucleoside-diphosphate reductase NrdJ</fullName>
    </alternativeName>
</protein>
<feature type="domain" description="Ribonucleotide reductase large subunit N-terminal" evidence="15">
    <location>
        <begin position="56"/>
        <end position="133"/>
    </location>
</feature>
<comment type="cofactor">
    <cofactor evidence="1">
        <name>adenosylcob(III)alamin</name>
        <dbReference type="ChEBI" id="CHEBI:18408"/>
    </cofactor>
</comment>
<keyword evidence="6" id="KW-0237">DNA synthesis</keyword>
<sequence length="825" mass="89569">MAQETIFGDGSGDVIDEVVKALESAGVTGDVAAAVTNNLRNGGIEVVDEEIDDGLSLSENARFIIEKRYIRRGDDGEPVEDVERLFRRVSGAIALGEPETKRAEYEQRYYEKMSTLKFLPNSPTIVNAGTGRGCLSACFVVSPEDNIESIMKVANDAAMIEKWGGGIGFGLSDLRPKKDKISTTHGQACGPIAVMKLYSSVGATLTQGAFRLGAHMGQLIISHPDIEEFIHCKDDDETLQNFNISVQITDEFMEAVDNNEDFALVTPRDTGEGPVNEVVATVKAKDLWDDIAESAWKTGDPGVVFVDRVWETAPNPQMGKIKTSNPCGEEFLENYSNCCLGSINLDLHINGTDFDWELLEDTTRTAVRFLNDVIEVNSFPLDKLREVNLDTRRIGLGVMGWADSLVRLGLPYDSEEALQLADKLGAFLNSTAWDESARIAEERGPFPQYENSALKEWGMPPVRNSSVITIAPTGTISRIAGCSSGIEPHFAMAWWSNVLWTDHEGTSSKLLDSPSSVFQSLQEALGTEDEAKRILEKIIEDPDNAETIMGDHGLDATVYRTAMKISAEAHVKMQAIWQKHVTNSVSKTINLPNSASVQDVKDAYRLAWETGCKAVTVYRDGSKSMQVLETGASREDEETQEDHLKVPRQRPVSVMGVTDRVRTGHGTMFVNLTFDDDGHPFEVFAHLGKAGGCDSAYLEAIARLASLGLRSGIDPGQIVDQLKGITCDPAWDGGTLVRSAPDAVALALSRHLLEEGAGSATTTMAGSSSQLGLFPSSVESTSDGDNDRGDSINVPTGAKCPECSGYLLHQEGCLSCPDCGYNKCE</sequence>
<keyword evidence="9" id="KW-1015">Disulfide bond</keyword>
<evidence type="ECO:0000256" key="8">
    <source>
        <dbReference type="ARBA" id="ARBA00023002"/>
    </source>
</evidence>
<dbReference type="InterPro" id="IPR000788">
    <property type="entry name" value="RNR_lg_C"/>
</dbReference>
<dbReference type="Pfam" id="PF02867">
    <property type="entry name" value="Ribonuc_red_lgC"/>
    <property type="match status" value="2"/>
</dbReference>
<dbReference type="GO" id="GO:0071897">
    <property type="term" value="P:DNA biosynthetic process"/>
    <property type="evidence" value="ECO:0007669"/>
    <property type="project" value="UniProtKB-KW"/>
</dbReference>
<evidence type="ECO:0000256" key="4">
    <source>
        <dbReference type="ARBA" id="ARBA00014409"/>
    </source>
</evidence>
<dbReference type="GO" id="GO:0031419">
    <property type="term" value="F:cobalamin binding"/>
    <property type="evidence" value="ECO:0007669"/>
    <property type="project" value="UniProtKB-KW"/>
</dbReference>
<evidence type="ECO:0000259" key="17">
    <source>
        <dbReference type="Pfam" id="PF12637"/>
    </source>
</evidence>
<name>A0A381X216_9ZZZZ</name>
<dbReference type="SUPFAM" id="SSF51998">
    <property type="entry name" value="PFL-like glycyl radical enzymes"/>
    <property type="match status" value="1"/>
</dbReference>
<dbReference type="PANTHER" id="PTHR43371">
    <property type="entry name" value="VITAMIN B12-DEPENDENT RIBONUCLEOTIDE REDUCTASE"/>
    <property type="match status" value="1"/>
</dbReference>
<dbReference type="CDD" id="cd02888">
    <property type="entry name" value="RNR_II_dimer"/>
    <property type="match status" value="1"/>
</dbReference>
<accession>A0A381X216</accession>
<dbReference type="UniPathway" id="UPA00326"/>
<evidence type="ECO:0000256" key="14">
    <source>
        <dbReference type="SAM" id="MobiDB-lite"/>
    </source>
</evidence>
<evidence type="ECO:0000256" key="13">
    <source>
        <dbReference type="ARBA" id="ARBA00047754"/>
    </source>
</evidence>
<dbReference type="InterPro" id="IPR050862">
    <property type="entry name" value="RdRp_reductase_class-2"/>
</dbReference>